<dbReference type="InterPro" id="IPR008969">
    <property type="entry name" value="CarboxyPept-like_regulatory"/>
</dbReference>
<dbReference type="KEGG" id="rul:UC8_01320"/>
<dbReference type="InterPro" id="IPR008756">
    <property type="entry name" value="Peptidase_M56"/>
</dbReference>
<keyword evidence="2" id="KW-0472">Membrane</keyword>
<gene>
    <name evidence="4" type="primary">blaR1_2</name>
    <name evidence="4" type="ORF">UC8_01320</name>
</gene>
<evidence type="ECO:0000313" key="4">
    <source>
        <dbReference type="EMBL" id="QEG38179.1"/>
    </source>
</evidence>
<dbReference type="Gene3D" id="3.30.2010.10">
    <property type="entry name" value="Metalloproteases ('zincins'), catalytic domain"/>
    <property type="match status" value="1"/>
</dbReference>
<feature type="domain" description="Peptidase M56" evidence="3">
    <location>
        <begin position="131"/>
        <end position="329"/>
    </location>
</feature>
<accession>A0A5B9QJN3</accession>
<dbReference type="OrthoDB" id="247099at2"/>
<dbReference type="PANTHER" id="PTHR34978:SF3">
    <property type="entry name" value="SLR0241 PROTEIN"/>
    <property type="match status" value="1"/>
</dbReference>
<evidence type="ECO:0000256" key="2">
    <source>
        <dbReference type="SAM" id="Phobius"/>
    </source>
</evidence>
<organism evidence="4 5">
    <name type="scientific">Roseimaritima ulvae</name>
    <dbReference type="NCBI Taxonomy" id="980254"/>
    <lineage>
        <taxon>Bacteria</taxon>
        <taxon>Pseudomonadati</taxon>
        <taxon>Planctomycetota</taxon>
        <taxon>Planctomycetia</taxon>
        <taxon>Pirellulales</taxon>
        <taxon>Pirellulaceae</taxon>
        <taxon>Roseimaritima</taxon>
    </lineage>
</organism>
<protein>
    <submittedName>
        <fullName evidence="4">Regulatory protein BlaR1</fullName>
    </submittedName>
</protein>
<dbReference type="Pfam" id="PF13646">
    <property type="entry name" value="HEAT_2"/>
    <property type="match status" value="1"/>
</dbReference>
<keyword evidence="5" id="KW-1185">Reference proteome</keyword>
<dbReference type="SUPFAM" id="SSF48371">
    <property type="entry name" value="ARM repeat"/>
    <property type="match status" value="1"/>
</dbReference>
<dbReference type="CDD" id="cd07341">
    <property type="entry name" value="M56_BlaR1_MecR1_like"/>
    <property type="match status" value="1"/>
</dbReference>
<dbReference type="InterPro" id="IPR016024">
    <property type="entry name" value="ARM-type_fold"/>
</dbReference>
<dbReference type="SUPFAM" id="SSF49464">
    <property type="entry name" value="Carboxypeptidase regulatory domain-like"/>
    <property type="match status" value="1"/>
</dbReference>
<dbReference type="PANTHER" id="PTHR34978">
    <property type="entry name" value="POSSIBLE SENSOR-TRANSDUCER PROTEIN BLAR"/>
    <property type="match status" value="1"/>
</dbReference>
<feature type="region of interest" description="Disordered" evidence="1">
    <location>
        <begin position="1588"/>
        <end position="1618"/>
    </location>
</feature>
<evidence type="ECO:0000313" key="5">
    <source>
        <dbReference type="Proteomes" id="UP000325286"/>
    </source>
</evidence>
<evidence type="ECO:0000256" key="1">
    <source>
        <dbReference type="SAM" id="MobiDB-lite"/>
    </source>
</evidence>
<proteinExistence type="predicted"/>
<feature type="transmembrane region" description="Helical" evidence="2">
    <location>
        <begin position="68"/>
        <end position="89"/>
    </location>
</feature>
<dbReference type="RefSeq" id="WP_068134682.1">
    <property type="nucleotide sequence ID" value="NZ_CP042914.1"/>
</dbReference>
<feature type="transmembrane region" description="Helical" evidence="2">
    <location>
        <begin position="376"/>
        <end position="396"/>
    </location>
</feature>
<keyword evidence="2" id="KW-1133">Transmembrane helix</keyword>
<feature type="transmembrane region" description="Helical" evidence="2">
    <location>
        <begin position="12"/>
        <end position="36"/>
    </location>
</feature>
<dbReference type="Gene3D" id="1.25.10.10">
    <property type="entry name" value="Leucine-rich Repeat Variant"/>
    <property type="match status" value="2"/>
</dbReference>
<feature type="transmembrane region" description="Helical" evidence="2">
    <location>
        <begin position="162"/>
        <end position="183"/>
    </location>
</feature>
<dbReference type="Pfam" id="PF05569">
    <property type="entry name" value="Peptidase_M56"/>
    <property type="match status" value="1"/>
</dbReference>
<dbReference type="Proteomes" id="UP000325286">
    <property type="component" value="Chromosome"/>
</dbReference>
<sequence>MSHFTMDWSELSLQVMLTFAHFLWQACVIAIALAIGEQISNIVSGRARALRSHQPTPDRSCESANVRYLVACLAFFALPACVAATFTWVHQSRGPILLAESAAVESPALVVASTDERVEPSVSTDIPILPSMEMAAGAELPVAEASEPSVRAQSWTHRMQAYTPYLLIAYAIGATFMLARFGVSILGSTQLCRTVQPIVDSNLLTIIAEQAARLGLKRVPMVALCQRVSVPVVVGIVKPMILLPPSLVCGLDPNQLAAILSHEMAHIRRYDLLINLLQRVVEALLFFHPVTWWISRRVRIERENCCDDMAVTGCGRIEYAAALLRMAEQCAAFRGLKIAPQLDSLAADGDNASQLGNRIRRLLGEDASPRISLTRVSLATIALAVVIGGLSMVAFAQSDDDSWGDASHGLVCRILPVSPSMDPESVDMNAAVDHFSSPDDITFSVELKNVSHQAIHLKDIRYGNDYAEAIRGKLNTNHYAPHLFEFTFTDAAGKAVARTQREFTLDSHAMILRGAYVAKLDPNQSLKFLLKPAKFERSMDHRLPPGDYRVQVSYRGPSPAAKEWIAKHNPGQQLDKLWPHQVTSNVAKFSISAEGFRKPDLVWGPKTDGLQAALEIRVPRKSGVPTRAPGVLPETSLHAVLHVKNVSDKPITFVSETGRQGDRLQIKTAAGEDVKVKDVWMSGWPIDVRWTLQPGDVAELDVLTPSLNQGLTAGEYSARYTIRFNSRQLKDKDGNQIFPAPGDYDSEIDTGWTPLFIRSNDQASADNEVETFVYETLQKPYRPEHNGSTWQAGAHRSMIWMTLASIPQQDLVADALMKKIESSVGSVDLQSRQLALEYCAKNFPDRLLPYLIRHLSTANFPAPDLQISGEGRLIYGEIHAIGEIGEQAKATIPALTKHLSAADPIAREATIRALVRVGPSDPEVLQSLTACFNDDNQRVQSTAVYEAGRYGKLAKPLGPKFAELLDAESKEVQYWAAAALITSEFDPDLGFRKLLEGACTGSTADRSQALTALAMLGTRSVSVLPKLRAMVDDPDVDVARAVRKAIRRIETKTKTKVEGRVIDANGKPIAGASISCLAYSGDEANGFDPVYAETDRDGYFMADVPSRIFRVHVGSPNEIYDSVRGFGMRNGRAVCPWDSVEDQSTENRVFVVATLPRRYALTFELVDADSGQPIRDAAVLYKEDESTWFGDGESDYETSAFWETFYVSQNGETTFQASTSSVLGLAYFRAVATGYEPAEWKLNEKLERGKPLTKTIRMQPVAPIQLTVLQPNGTPAAGATFKSRDPKDFPFTMRHAGGDKLRGLLAIEAKSNGQGVAEFPRPAFGDWASYRIEHATGHTDFKISDLPPERDGAAVVTHRLQLLGHVTVQGRYLPKVLDNEFLEVYHLLPNRKSVDGSAQRVKLDDEGRFTLAPRLAGWHSFVHRIQTTDAEGNRGTSAIASYGPFDLKPGESRRLTLGDEGSSVVGRLSIPEPSSADFGSLTIQAYAGGPFQYPHAPRGLNDHEELAWWDAYWESDAGHHFREYRRRNITVPVAPDGSFHFPMLPPGDYKLRLFGSSSDRTRRKLIPSQLSIPEAAVGSVVDVGSLKVSEEKSDASPTAHDHDHSLNKTSDLEHERSS</sequence>
<dbReference type="EMBL" id="CP042914">
    <property type="protein sequence ID" value="QEG38179.1"/>
    <property type="molecule type" value="Genomic_DNA"/>
</dbReference>
<keyword evidence="2" id="KW-0812">Transmembrane</keyword>
<evidence type="ECO:0000259" key="3">
    <source>
        <dbReference type="Pfam" id="PF05569"/>
    </source>
</evidence>
<dbReference type="InterPro" id="IPR011989">
    <property type="entry name" value="ARM-like"/>
</dbReference>
<name>A0A5B9QJN3_9BACT</name>
<reference evidence="4 5" key="1">
    <citation type="submission" date="2019-08" db="EMBL/GenBank/DDBJ databases">
        <title>Deep-cultivation of Planctomycetes and their phenomic and genomic characterization uncovers novel biology.</title>
        <authorList>
            <person name="Wiegand S."/>
            <person name="Jogler M."/>
            <person name="Boedeker C."/>
            <person name="Pinto D."/>
            <person name="Vollmers J."/>
            <person name="Rivas-Marin E."/>
            <person name="Kohn T."/>
            <person name="Peeters S.H."/>
            <person name="Heuer A."/>
            <person name="Rast P."/>
            <person name="Oberbeckmann S."/>
            <person name="Bunk B."/>
            <person name="Jeske O."/>
            <person name="Meyerdierks A."/>
            <person name="Storesund J.E."/>
            <person name="Kallscheuer N."/>
            <person name="Luecker S."/>
            <person name="Lage O.M."/>
            <person name="Pohl T."/>
            <person name="Merkel B.J."/>
            <person name="Hornburger P."/>
            <person name="Mueller R.-W."/>
            <person name="Bruemmer F."/>
            <person name="Labrenz M."/>
            <person name="Spormann A.M."/>
            <person name="Op den Camp H."/>
            <person name="Overmann J."/>
            <person name="Amann R."/>
            <person name="Jetten M.S.M."/>
            <person name="Mascher T."/>
            <person name="Medema M.H."/>
            <person name="Devos D.P."/>
            <person name="Kaster A.-K."/>
            <person name="Ovreas L."/>
            <person name="Rohde M."/>
            <person name="Galperin M.Y."/>
            <person name="Jogler C."/>
        </authorList>
    </citation>
    <scope>NUCLEOTIDE SEQUENCE [LARGE SCALE GENOMIC DNA]</scope>
    <source>
        <strain evidence="4 5">UC8</strain>
    </source>
</reference>
<dbReference type="InterPro" id="IPR052173">
    <property type="entry name" value="Beta-lactam_resp_regulator"/>
</dbReference>